<feature type="coiled-coil region" evidence="1">
    <location>
        <begin position="160"/>
        <end position="366"/>
    </location>
</feature>
<reference evidence="3 4" key="1">
    <citation type="submission" date="2020-04" db="EMBL/GenBank/DDBJ databases">
        <authorList>
            <person name="Wallbank WR R."/>
            <person name="Pardo Diaz C."/>
            <person name="Kozak K."/>
            <person name="Martin S."/>
            <person name="Jiggins C."/>
            <person name="Moest M."/>
            <person name="Warren A I."/>
            <person name="Byers J.R.P. K."/>
            <person name="Montejo-Kovacevich G."/>
            <person name="Yen C E."/>
        </authorList>
    </citation>
    <scope>NUCLEOTIDE SEQUENCE [LARGE SCALE GENOMIC DNA]</scope>
</reference>
<dbReference type="OrthoDB" id="10064612at2759"/>
<feature type="compositionally biased region" description="Basic and acidic residues" evidence="2">
    <location>
        <begin position="494"/>
        <end position="509"/>
    </location>
</feature>
<name>A0A8S1ASH6_ARCPL</name>
<evidence type="ECO:0000313" key="4">
    <source>
        <dbReference type="Proteomes" id="UP000494106"/>
    </source>
</evidence>
<keyword evidence="1" id="KW-0175">Coiled coil</keyword>
<feature type="coiled-coil region" evidence="1">
    <location>
        <begin position="12"/>
        <end position="71"/>
    </location>
</feature>
<proteinExistence type="predicted"/>
<organism evidence="3 4">
    <name type="scientific">Arctia plantaginis</name>
    <name type="common">Wood tiger moth</name>
    <name type="synonym">Phalaena plantaginis</name>
    <dbReference type="NCBI Taxonomy" id="874455"/>
    <lineage>
        <taxon>Eukaryota</taxon>
        <taxon>Metazoa</taxon>
        <taxon>Ecdysozoa</taxon>
        <taxon>Arthropoda</taxon>
        <taxon>Hexapoda</taxon>
        <taxon>Insecta</taxon>
        <taxon>Pterygota</taxon>
        <taxon>Neoptera</taxon>
        <taxon>Endopterygota</taxon>
        <taxon>Lepidoptera</taxon>
        <taxon>Glossata</taxon>
        <taxon>Ditrysia</taxon>
        <taxon>Noctuoidea</taxon>
        <taxon>Erebidae</taxon>
        <taxon>Arctiinae</taxon>
        <taxon>Arctia</taxon>
    </lineage>
</organism>
<evidence type="ECO:0000313" key="3">
    <source>
        <dbReference type="EMBL" id="CAB3251259.1"/>
    </source>
</evidence>
<gene>
    <name evidence="3" type="ORF">APLA_LOCUS12938</name>
</gene>
<sequence>MDISDINKVASRKRMNTDAEKLREKVSRETAKIIKLKVAQDTAYWDLKEKLQQLEANHERLQQNMVEVQMQHEAVSGQFQEELRLRPDTLNKLSGTRDICDALEEYGERLRRSVARCRGDQRALGAAYGACGARVRLLAAQAGRARAQLAERRRAHVQLLLRADEQLAEARARADRLQARGDELTASLERCRADLTRREEAEASLREDVARLSRALDERDQTLRAALAEHRRESEEAQTRLAALEREVAETRSAGADAAAALQRCTCEREEALVAVERKKAELAELSEKKREIEKVVDDRDQVVRSLQLEVSRAREQSSTVEAEKRELRERLNEAEREGAAQASRLQELTRLVRTLEGDLNEAREAHATQRATDARKLEELGALVAERERELDAKTGTVARLMADLKGEAQARYRADAALDAARHAHDAERDAHRAALRDKDAELARQLALVLDLRGDKARLEDKLGGMQATIDNVRKELTGPAPPAPAPPAPAERDESAPAKAPRDGDDLLYGFLSDGSVDSDVLDVSRTRSSIVRRGAGESDRLEGIDTDSMRTAREVRRRFSALARGAEGGAAMVRGAEGGAAMVRGAEGGGATVAVADQERLQNKEAHVFQEQASRKRLAETQGVNPILSSVLFVLIL</sequence>
<accession>A0A8S1ASH6</accession>
<protein>
    <submittedName>
        <fullName evidence="3">Uncharacterized protein</fullName>
    </submittedName>
</protein>
<dbReference type="AlphaFoldDB" id="A0A8S1ASH6"/>
<feature type="compositionally biased region" description="Pro residues" evidence="2">
    <location>
        <begin position="483"/>
        <end position="493"/>
    </location>
</feature>
<evidence type="ECO:0000256" key="2">
    <source>
        <dbReference type="SAM" id="MobiDB-lite"/>
    </source>
</evidence>
<dbReference type="EMBL" id="CADEBC010000546">
    <property type="protein sequence ID" value="CAB3251259.1"/>
    <property type="molecule type" value="Genomic_DNA"/>
</dbReference>
<feature type="region of interest" description="Disordered" evidence="2">
    <location>
        <begin position="478"/>
        <end position="509"/>
    </location>
</feature>
<dbReference type="Proteomes" id="UP000494106">
    <property type="component" value="Unassembled WGS sequence"/>
</dbReference>
<evidence type="ECO:0000256" key="1">
    <source>
        <dbReference type="SAM" id="Coils"/>
    </source>
</evidence>
<comment type="caution">
    <text evidence="3">The sequence shown here is derived from an EMBL/GenBank/DDBJ whole genome shotgun (WGS) entry which is preliminary data.</text>
</comment>
<keyword evidence="4" id="KW-1185">Reference proteome</keyword>